<evidence type="ECO:0000313" key="2">
    <source>
        <dbReference type="Proteomes" id="UP000237797"/>
    </source>
</evidence>
<dbReference type="Proteomes" id="UP000237797">
    <property type="component" value="Unassembled WGS sequence"/>
</dbReference>
<sequence>MKVRGDVVFNNSGGQINIASDQSTIYVRYSNKSDDDRMESLLQALEQLHETIKRQPCPDGELVKLSVMTENLMDEVKKREVSERKLRRFRDKLNQFTAEMQLGSTLLAAISTVNDIIQTMIGK</sequence>
<dbReference type="AlphaFoldDB" id="A0A2T0L9R7"/>
<evidence type="ECO:0000313" key="1">
    <source>
        <dbReference type="EMBL" id="PRX38483.1"/>
    </source>
</evidence>
<organism evidence="1 2">
    <name type="scientific">Planifilum fimeticola</name>
    <dbReference type="NCBI Taxonomy" id="201975"/>
    <lineage>
        <taxon>Bacteria</taxon>
        <taxon>Bacillati</taxon>
        <taxon>Bacillota</taxon>
        <taxon>Bacilli</taxon>
        <taxon>Bacillales</taxon>
        <taxon>Thermoactinomycetaceae</taxon>
        <taxon>Planifilum</taxon>
    </lineage>
</organism>
<dbReference type="EMBL" id="PVNE01000062">
    <property type="protein sequence ID" value="PRX38483.1"/>
    <property type="molecule type" value="Genomic_DNA"/>
</dbReference>
<accession>A0A2T0L9R7</accession>
<comment type="caution">
    <text evidence="1">The sequence shown here is derived from an EMBL/GenBank/DDBJ whole genome shotgun (WGS) entry which is preliminary data.</text>
</comment>
<protein>
    <submittedName>
        <fullName evidence="1">Uncharacterized protein</fullName>
    </submittedName>
</protein>
<gene>
    <name evidence="1" type="ORF">CLV97_1622</name>
</gene>
<keyword evidence="2" id="KW-1185">Reference proteome</keyword>
<reference evidence="1 2" key="1">
    <citation type="submission" date="2018-03" db="EMBL/GenBank/DDBJ databases">
        <title>Genomic Encyclopedia of Archaeal and Bacterial Type Strains, Phase II (KMG-II): from individual species to whole genera.</title>
        <authorList>
            <person name="Goeker M."/>
        </authorList>
    </citation>
    <scope>NUCLEOTIDE SEQUENCE [LARGE SCALE GENOMIC DNA]</scope>
    <source>
        <strain evidence="1 2">DSM 44946</strain>
    </source>
</reference>
<proteinExistence type="predicted"/>
<name>A0A2T0L9R7_9BACL</name>
<dbReference type="RefSeq" id="WP_106346830.1">
    <property type="nucleotide sequence ID" value="NZ_PVNE01000062.1"/>
</dbReference>